<dbReference type="EMBL" id="FTOQ01000001">
    <property type="protein sequence ID" value="SIS60427.1"/>
    <property type="molecule type" value="Genomic_DNA"/>
</dbReference>
<dbReference type="CDD" id="cd03022">
    <property type="entry name" value="DsbA_HCCA_Iso"/>
    <property type="match status" value="1"/>
</dbReference>
<feature type="active site" description="Nucleophile" evidence="2">
    <location>
        <position position="18"/>
    </location>
</feature>
<dbReference type="AlphaFoldDB" id="A0A1N7KFT5"/>
<dbReference type="Pfam" id="PF01323">
    <property type="entry name" value="DSBA"/>
    <property type="match status" value="1"/>
</dbReference>
<dbReference type="GO" id="GO:0018845">
    <property type="term" value="F:2-hydroxychromene-2-carboxylate isomerase activity"/>
    <property type="evidence" value="ECO:0007669"/>
    <property type="project" value="UniProtKB-UniRule"/>
</dbReference>
<dbReference type="PANTHER" id="PTHR42943">
    <property type="entry name" value="GLUTATHIONE S-TRANSFERASE KAPPA"/>
    <property type="match status" value="1"/>
</dbReference>
<evidence type="ECO:0000313" key="4">
    <source>
        <dbReference type="EMBL" id="SIS60427.1"/>
    </source>
</evidence>
<evidence type="ECO:0000313" key="5">
    <source>
        <dbReference type="Proteomes" id="UP000186684"/>
    </source>
</evidence>
<keyword evidence="5" id="KW-1185">Reference proteome</keyword>
<dbReference type="PANTHER" id="PTHR42943:SF2">
    <property type="entry name" value="GLUTATHIONE S-TRANSFERASE KAPPA 1"/>
    <property type="match status" value="1"/>
</dbReference>
<dbReference type="OrthoDB" id="5244108at2"/>
<dbReference type="Proteomes" id="UP000186684">
    <property type="component" value="Unassembled WGS sequence"/>
</dbReference>
<dbReference type="SUPFAM" id="SSF52833">
    <property type="entry name" value="Thioredoxin-like"/>
    <property type="match status" value="1"/>
</dbReference>
<evidence type="ECO:0000256" key="2">
    <source>
        <dbReference type="PIRSR" id="PIRSR006386-1"/>
    </source>
</evidence>
<comment type="similarity">
    <text evidence="1">Belongs to the GST superfamily. NadH family.</text>
</comment>
<dbReference type="EC" id="5.99.1.4" evidence="1"/>
<dbReference type="GO" id="GO:0004602">
    <property type="term" value="F:glutathione peroxidase activity"/>
    <property type="evidence" value="ECO:0007669"/>
    <property type="project" value="TreeGrafter"/>
</dbReference>
<evidence type="ECO:0000259" key="3">
    <source>
        <dbReference type="Pfam" id="PF01323"/>
    </source>
</evidence>
<dbReference type="GO" id="GO:1901170">
    <property type="term" value="P:naphthalene catabolic process"/>
    <property type="evidence" value="ECO:0007669"/>
    <property type="project" value="InterPro"/>
</dbReference>
<feature type="domain" description="DSBA-like thioredoxin" evidence="3">
    <location>
        <begin position="10"/>
        <end position="194"/>
    </location>
</feature>
<sequence length="207" mass="23222">MRKGPDNVKLEIWFEFASTYSYLTVSRAEDLLAGTPVELAWRPFLLGPIFRDRGLETSPFVLDPVKGRYMWRDMARRCEQYGLPFMHPTVFPMNGLKAARIMTAALNEPWSGAFARSVFTAQFGRGADISDDGILRTALEACSIPPEPWLDRKHCPKTKDALRTATDRARRLGIFGAPSMVVGDELFWGDDRLEDAIAFASSARCPS</sequence>
<evidence type="ECO:0000256" key="1">
    <source>
        <dbReference type="PIRNR" id="PIRNR006386"/>
    </source>
</evidence>
<organism evidence="4 5">
    <name type="scientific">Roseivivax lentus</name>
    <dbReference type="NCBI Taxonomy" id="633194"/>
    <lineage>
        <taxon>Bacteria</taxon>
        <taxon>Pseudomonadati</taxon>
        <taxon>Pseudomonadota</taxon>
        <taxon>Alphaproteobacteria</taxon>
        <taxon>Rhodobacterales</taxon>
        <taxon>Roseobacteraceae</taxon>
        <taxon>Roseivivax</taxon>
    </lineage>
</organism>
<proteinExistence type="inferred from homology"/>
<dbReference type="Gene3D" id="3.40.30.10">
    <property type="entry name" value="Glutaredoxin"/>
    <property type="match status" value="1"/>
</dbReference>
<name>A0A1N7KFT5_9RHOB</name>
<dbReference type="GO" id="GO:0006749">
    <property type="term" value="P:glutathione metabolic process"/>
    <property type="evidence" value="ECO:0007669"/>
    <property type="project" value="TreeGrafter"/>
</dbReference>
<dbReference type="InterPro" id="IPR036249">
    <property type="entry name" value="Thioredoxin-like_sf"/>
</dbReference>
<keyword evidence="1 4" id="KW-0413">Isomerase</keyword>
<comment type="catalytic activity">
    <reaction evidence="1">
        <text>2-hydroxychromene-2-carboxylate = (3E)-4-(2-hydroxyphenyl)-2-oxobut-3-enoate</text>
        <dbReference type="Rhea" id="RHEA:27401"/>
        <dbReference type="ChEBI" id="CHEBI:59350"/>
        <dbReference type="ChEBI" id="CHEBI:59353"/>
        <dbReference type="EC" id="5.99.1.4"/>
    </reaction>
</comment>
<dbReference type="InterPro" id="IPR044087">
    <property type="entry name" value="NahD-like"/>
</dbReference>
<gene>
    <name evidence="4" type="ORF">SAMN05421759_101715</name>
</gene>
<dbReference type="GO" id="GO:0004364">
    <property type="term" value="F:glutathione transferase activity"/>
    <property type="evidence" value="ECO:0007669"/>
    <property type="project" value="TreeGrafter"/>
</dbReference>
<dbReference type="InterPro" id="IPR014440">
    <property type="entry name" value="HCCAis_GSTk"/>
</dbReference>
<dbReference type="InterPro" id="IPR001853">
    <property type="entry name" value="DSBA-like_thioredoxin_dom"/>
</dbReference>
<protein>
    <recommendedName>
        <fullName evidence="1">2-hydroxychromene-2-carboxylate isomerase</fullName>
        <ecNumber evidence="1">5.99.1.4</ecNumber>
    </recommendedName>
</protein>
<dbReference type="InterPro" id="IPR051924">
    <property type="entry name" value="GST_Kappa/NadH"/>
</dbReference>
<reference evidence="5" key="1">
    <citation type="submission" date="2017-01" db="EMBL/GenBank/DDBJ databases">
        <authorList>
            <person name="Varghese N."/>
            <person name="Submissions S."/>
        </authorList>
    </citation>
    <scope>NUCLEOTIDE SEQUENCE [LARGE SCALE GENOMIC DNA]</scope>
    <source>
        <strain evidence="5">DSM 29430</strain>
    </source>
</reference>
<dbReference type="PIRSF" id="PIRSF006386">
    <property type="entry name" value="HCCAis_GSTk"/>
    <property type="match status" value="1"/>
</dbReference>
<accession>A0A1N7KFT5</accession>